<reference evidence="3" key="1">
    <citation type="submission" date="2013-08" db="EMBL/GenBank/DDBJ databases">
        <authorList>
            <person name="Mendez C."/>
            <person name="Richter M."/>
            <person name="Ferrer M."/>
            <person name="Sanchez J."/>
        </authorList>
    </citation>
    <scope>NUCLEOTIDE SEQUENCE</scope>
</reference>
<dbReference type="PROSITE" id="PS00379">
    <property type="entry name" value="CDP_ALCOHOL_P_TRANSF"/>
    <property type="match status" value="1"/>
</dbReference>
<dbReference type="AlphaFoldDB" id="T1CA49"/>
<accession>T1CA49</accession>
<dbReference type="GO" id="GO:0016780">
    <property type="term" value="F:phosphotransferase activity, for other substituted phosphate groups"/>
    <property type="evidence" value="ECO:0007669"/>
    <property type="project" value="InterPro"/>
</dbReference>
<dbReference type="InterPro" id="IPR000462">
    <property type="entry name" value="CDP-OH_P_trans"/>
</dbReference>
<comment type="caution">
    <text evidence="3">The sequence shown here is derived from an EMBL/GenBank/DDBJ whole genome shotgun (WGS) entry which is preliminary data.</text>
</comment>
<organism evidence="3">
    <name type="scientific">mine drainage metagenome</name>
    <dbReference type="NCBI Taxonomy" id="410659"/>
    <lineage>
        <taxon>unclassified sequences</taxon>
        <taxon>metagenomes</taxon>
        <taxon>ecological metagenomes</taxon>
    </lineage>
</organism>
<feature type="transmembrane region" description="Helical" evidence="2">
    <location>
        <begin position="49"/>
        <end position="67"/>
    </location>
</feature>
<gene>
    <name evidence="3" type="ORF">B2A_02421</name>
</gene>
<name>T1CA49_9ZZZZ</name>
<dbReference type="Pfam" id="PF01066">
    <property type="entry name" value="CDP-OH_P_transf"/>
    <property type="match status" value="1"/>
</dbReference>
<dbReference type="EMBL" id="AUZZ01001653">
    <property type="protein sequence ID" value="EQD63300.1"/>
    <property type="molecule type" value="Genomic_DNA"/>
</dbReference>
<dbReference type="InterPro" id="IPR048254">
    <property type="entry name" value="CDP_ALCOHOL_P_TRANSF_CS"/>
</dbReference>
<dbReference type="GO" id="GO:0008654">
    <property type="term" value="P:phospholipid biosynthetic process"/>
    <property type="evidence" value="ECO:0007669"/>
    <property type="project" value="InterPro"/>
</dbReference>
<sequence length="157" mass="16989">MALDSKREASDRYIEMVARPFVRFSPNFLSVLSVVFAGAFAVVYLISGAVLILAPVFVLISAFFDAIDGKVARMRNLASKRGDLVDHFLDRVSDILLSAGIGFSAFSHPAYAFLGLEGILLTSYMGTQSQALGAGRDYSGIVGRADRLVLIFVFSII</sequence>
<dbReference type="GO" id="GO:0016020">
    <property type="term" value="C:membrane"/>
    <property type="evidence" value="ECO:0007669"/>
    <property type="project" value="InterPro"/>
</dbReference>
<reference evidence="3" key="2">
    <citation type="journal article" date="2014" name="ISME J.">
        <title>Microbial stratification in low pH oxic and suboxic macroscopic growths along an acid mine drainage.</title>
        <authorList>
            <person name="Mendez-Garcia C."/>
            <person name="Mesa V."/>
            <person name="Sprenger R.R."/>
            <person name="Richter M."/>
            <person name="Diez M.S."/>
            <person name="Solano J."/>
            <person name="Bargiela R."/>
            <person name="Golyshina O.V."/>
            <person name="Manteca A."/>
            <person name="Ramos J.L."/>
            <person name="Gallego J.R."/>
            <person name="Llorente I."/>
            <person name="Martins Dos Santos V.A."/>
            <person name="Jensen O.N."/>
            <person name="Pelaez A.I."/>
            <person name="Sanchez J."/>
            <person name="Ferrer M."/>
        </authorList>
    </citation>
    <scope>NUCLEOTIDE SEQUENCE</scope>
</reference>
<evidence type="ECO:0000256" key="2">
    <source>
        <dbReference type="SAM" id="Phobius"/>
    </source>
</evidence>
<feature type="non-terminal residue" evidence="3">
    <location>
        <position position="157"/>
    </location>
</feature>
<dbReference type="InterPro" id="IPR043130">
    <property type="entry name" value="CDP-OH_PTrfase_TM_dom"/>
</dbReference>
<keyword evidence="1 3" id="KW-0808">Transferase</keyword>
<evidence type="ECO:0000313" key="3">
    <source>
        <dbReference type="EMBL" id="EQD63300.1"/>
    </source>
</evidence>
<keyword evidence="2" id="KW-1133">Transmembrane helix</keyword>
<protein>
    <submittedName>
        <fullName evidence="3">CDP-alcohol phosphatidyltransferase</fullName>
    </submittedName>
</protein>
<proteinExistence type="predicted"/>
<keyword evidence="2" id="KW-0472">Membrane</keyword>
<evidence type="ECO:0000256" key="1">
    <source>
        <dbReference type="ARBA" id="ARBA00022679"/>
    </source>
</evidence>
<dbReference type="Gene3D" id="1.20.120.1760">
    <property type="match status" value="1"/>
</dbReference>
<keyword evidence="2" id="KW-0812">Transmembrane</keyword>
<feature type="transmembrane region" description="Helical" evidence="2">
    <location>
        <begin position="21"/>
        <end position="43"/>
    </location>
</feature>